<dbReference type="InterPro" id="IPR023214">
    <property type="entry name" value="HAD_sf"/>
</dbReference>
<evidence type="ECO:0000256" key="2">
    <source>
        <dbReference type="ARBA" id="ARBA00007958"/>
    </source>
</evidence>
<evidence type="ECO:0000256" key="5">
    <source>
        <dbReference type="ARBA" id="ARBA00039666"/>
    </source>
</evidence>
<dbReference type="InterPro" id="IPR036412">
    <property type="entry name" value="HAD-like_sf"/>
</dbReference>
<dbReference type="PANTHER" id="PTHR19288:SF46">
    <property type="entry name" value="HALOACID DEHALOGENASE-LIKE HYDROLASE DOMAIN-CONTAINING PROTEIN 2"/>
    <property type="match status" value="1"/>
</dbReference>
<dbReference type="Gene3D" id="3.40.50.1000">
    <property type="entry name" value="HAD superfamily/HAD-like"/>
    <property type="match status" value="2"/>
</dbReference>
<evidence type="ECO:0000256" key="4">
    <source>
        <dbReference type="ARBA" id="ARBA00022842"/>
    </source>
</evidence>
<dbReference type="GO" id="GO:0046872">
    <property type="term" value="F:metal ion binding"/>
    <property type="evidence" value="ECO:0007669"/>
    <property type="project" value="UniProtKB-KW"/>
</dbReference>
<dbReference type="SUPFAM" id="SSF56784">
    <property type="entry name" value="HAD-like"/>
    <property type="match status" value="1"/>
</dbReference>
<accession>A7I4Z2</accession>
<keyword evidence="6" id="KW-0378">Hydrolase</keyword>
<keyword evidence="7" id="KW-1185">Reference proteome</keyword>
<dbReference type="Pfam" id="PF13242">
    <property type="entry name" value="Hydrolase_like"/>
    <property type="match status" value="1"/>
</dbReference>
<dbReference type="NCBIfam" id="TIGR01458">
    <property type="entry name" value="HAD-SF-IIA-hyp3"/>
    <property type="match status" value="1"/>
</dbReference>
<dbReference type="GeneID" id="5410303"/>
<dbReference type="GO" id="GO:0005737">
    <property type="term" value="C:cytoplasm"/>
    <property type="evidence" value="ECO:0007669"/>
    <property type="project" value="TreeGrafter"/>
</dbReference>
<evidence type="ECO:0000313" key="6">
    <source>
        <dbReference type="EMBL" id="ABS54803.1"/>
    </source>
</evidence>
<name>A7I4Z2_METB6</name>
<dbReference type="OrthoDB" id="25155at2157"/>
<proteinExistence type="inferred from homology"/>
<dbReference type="STRING" id="456442.Mboo_0281"/>
<gene>
    <name evidence="6" type="ordered locus">Mboo_0281</name>
</gene>
<dbReference type="HOGENOM" id="CLU_043473_4_0_2"/>
<dbReference type="KEGG" id="mbn:Mboo_0281"/>
<reference evidence="7" key="1">
    <citation type="journal article" date="2015" name="Microbiology">
        <title>Genome of Methanoregula boonei 6A8 reveals adaptations to oligotrophic peatland environments.</title>
        <authorList>
            <person name="Braeuer S."/>
            <person name="Cadillo-Quiroz H."/>
            <person name="Kyrpides N."/>
            <person name="Woyke T."/>
            <person name="Goodwin L."/>
            <person name="Detter C."/>
            <person name="Podell S."/>
            <person name="Yavitt J.B."/>
            <person name="Zinder S.H."/>
        </authorList>
    </citation>
    <scope>NUCLEOTIDE SEQUENCE [LARGE SCALE GENOMIC DNA]</scope>
    <source>
        <strain evidence="7">DSM 21154 / JCM 14090 / 6A8</strain>
    </source>
</reference>
<sequence>MPDRKIRGFLIDLDGVLYTGDTPVPGAVEAIEFLTENGYPFRCLSNSTRKCRATIAARLEKMGFDIPEHSIFTPPLAAVRYMEAAGKDKAFLLVTGDVDRDFSGACTDDGSGHMDYVVVGDAGDNVTYANLNHAFRCLMEGAGLIALEKDRYWMDRDGLSLSAGPVVAALEMASGTTATVVGKPSKEFFGLALRDMGLAAGEVAMIGDDIFTDIGGAQAAGIRGVLVRTGKFRKDVCEKSTIIPVAIINSIRDIGTLL</sequence>
<keyword evidence="3" id="KW-0479">Metal-binding</keyword>
<organism evidence="6 7">
    <name type="scientific">Methanoregula boonei (strain DSM 21154 / JCM 14090 / 6A8)</name>
    <dbReference type="NCBI Taxonomy" id="456442"/>
    <lineage>
        <taxon>Archaea</taxon>
        <taxon>Methanobacteriati</taxon>
        <taxon>Methanobacteriota</taxon>
        <taxon>Stenosarchaea group</taxon>
        <taxon>Methanomicrobia</taxon>
        <taxon>Methanomicrobiales</taxon>
        <taxon>Methanoregulaceae</taxon>
        <taxon>Methanoregula</taxon>
    </lineage>
</organism>
<evidence type="ECO:0000313" key="7">
    <source>
        <dbReference type="Proteomes" id="UP000002408"/>
    </source>
</evidence>
<dbReference type="InterPro" id="IPR006357">
    <property type="entry name" value="HAD-SF_hydro_IIA"/>
</dbReference>
<dbReference type="PANTHER" id="PTHR19288">
    <property type="entry name" value="4-NITROPHENYLPHOSPHATASE-RELATED"/>
    <property type="match status" value="1"/>
</dbReference>
<dbReference type="Pfam" id="PF13344">
    <property type="entry name" value="Hydrolase_6"/>
    <property type="match status" value="1"/>
</dbReference>
<dbReference type="eggNOG" id="arCOG04221">
    <property type="taxonomic scope" value="Archaea"/>
</dbReference>
<dbReference type="Proteomes" id="UP000002408">
    <property type="component" value="Chromosome"/>
</dbReference>
<dbReference type="AlphaFoldDB" id="A7I4Z2"/>
<dbReference type="InterPro" id="IPR006355">
    <property type="entry name" value="LHPP/HDHD2"/>
</dbReference>
<comment type="similarity">
    <text evidence="2">Belongs to the HAD-like hydrolase superfamily.</text>
</comment>
<evidence type="ECO:0000256" key="3">
    <source>
        <dbReference type="ARBA" id="ARBA00022723"/>
    </source>
</evidence>
<protein>
    <recommendedName>
        <fullName evidence="5">Haloacid dehalogenase-like hydrolase domain-containing protein 2</fullName>
    </recommendedName>
</protein>
<dbReference type="RefSeq" id="WP_011991291.1">
    <property type="nucleotide sequence ID" value="NC_009712.1"/>
</dbReference>
<dbReference type="EMBL" id="CP000780">
    <property type="protein sequence ID" value="ABS54803.1"/>
    <property type="molecule type" value="Genomic_DNA"/>
</dbReference>
<dbReference type="GO" id="GO:0016791">
    <property type="term" value="F:phosphatase activity"/>
    <property type="evidence" value="ECO:0007669"/>
    <property type="project" value="InterPro"/>
</dbReference>
<evidence type="ECO:0000256" key="1">
    <source>
        <dbReference type="ARBA" id="ARBA00001946"/>
    </source>
</evidence>
<keyword evidence="4" id="KW-0460">Magnesium</keyword>
<dbReference type="NCBIfam" id="TIGR01460">
    <property type="entry name" value="HAD-SF-IIA"/>
    <property type="match status" value="1"/>
</dbReference>
<comment type="cofactor">
    <cofactor evidence="1">
        <name>Mg(2+)</name>
        <dbReference type="ChEBI" id="CHEBI:18420"/>
    </cofactor>
</comment>